<organism evidence="1 2">
    <name type="scientific">Vreelandella sulfidaeris</name>
    <dbReference type="NCBI Taxonomy" id="115553"/>
    <lineage>
        <taxon>Bacteria</taxon>
        <taxon>Pseudomonadati</taxon>
        <taxon>Pseudomonadota</taxon>
        <taxon>Gammaproteobacteria</taxon>
        <taxon>Oceanospirillales</taxon>
        <taxon>Halomonadaceae</taxon>
        <taxon>Vreelandella</taxon>
    </lineage>
</organism>
<proteinExistence type="predicted"/>
<evidence type="ECO:0000313" key="2">
    <source>
        <dbReference type="Proteomes" id="UP000320231"/>
    </source>
</evidence>
<evidence type="ECO:0008006" key="3">
    <source>
        <dbReference type="Google" id="ProtNLM"/>
    </source>
</evidence>
<gene>
    <name evidence="1" type="ORF">HSBAA_29780</name>
</gene>
<sequence>MAEILNLDDLNNVLKQFKFQGSVYDICEISLGDFIALTAEQKTMEAKSKAGGITEAELVESYRRNVMRMIPTITADVLDKMTMRQVKTLLDFINAAALEEQLDEDQAKK</sequence>
<dbReference type="Proteomes" id="UP000320231">
    <property type="component" value="Chromosome"/>
</dbReference>
<evidence type="ECO:0000313" key="1">
    <source>
        <dbReference type="EMBL" id="BBI61672.1"/>
    </source>
</evidence>
<protein>
    <recommendedName>
        <fullName evidence="3">Phage tail assembly protein</fullName>
    </recommendedName>
</protein>
<reference evidence="1 2" key="1">
    <citation type="journal article" date="2019" name="Microbiol. Resour. Announc.">
        <title>Complete Genome Sequence of Halomonas sulfidaeris Strain Esulfide1 Isolated from a Metal Sulfide Rock at a Depth of 2,200 Meters, Obtained Using Nanopore Sequencing.</title>
        <authorList>
            <person name="Saito M."/>
            <person name="Nishigata A."/>
            <person name="Galipon J."/>
            <person name="Arakawa K."/>
        </authorList>
    </citation>
    <scope>NUCLEOTIDE SEQUENCE [LARGE SCALE GENOMIC DNA]</scope>
    <source>
        <strain evidence="1 2">ATCC BAA-803</strain>
    </source>
</reference>
<dbReference type="AlphaFoldDB" id="A0A455U6B8"/>
<dbReference type="KEGG" id="hsr:HSBAA_29780"/>
<dbReference type="EMBL" id="AP019514">
    <property type="protein sequence ID" value="BBI61672.1"/>
    <property type="molecule type" value="Genomic_DNA"/>
</dbReference>
<name>A0A455U6B8_9GAMM</name>
<accession>A0A455U6B8</accession>